<keyword evidence="11" id="KW-0238">DNA-binding</keyword>
<dbReference type="Pfam" id="PF00612">
    <property type="entry name" value="IQ"/>
    <property type="match status" value="1"/>
</dbReference>
<dbReference type="FunFam" id="1.20.5.190:FF:000003">
    <property type="entry name" value="Calmodulin-binding transcription activator 2"/>
    <property type="match status" value="1"/>
</dbReference>
<keyword evidence="8" id="KW-0346">Stress response</keyword>
<proteinExistence type="inferred from homology"/>
<dbReference type="PROSITE" id="PS51437">
    <property type="entry name" value="CG_1"/>
    <property type="match status" value="1"/>
</dbReference>
<keyword evidence="9 15" id="KW-0040">ANK repeat</keyword>
<evidence type="ECO:0000256" key="11">
    <source>
        <dbReference type="ARBA" id="ARBA00023125"/>
    </source>
</evidence>
<feature type="repeat" description="ANK" evidence="15">
    <location>
        <begin position="685"/>
        <end position="710"/>
    </location>
</feature>
<keyword evidence="4" id="KW-0677">Repeat</keyword>
<keyword evidence="3" id="KW-0597">Phosphoprotein</keyword>
<evidence type="ECO:0000256" key="7">
    <source>
        <dbReference type="ARBA" id="ARBA00023015"/>
    </source>
</evidence>
<dbReference type="PANTHER" id="PTHR23335:SF30">
    <property type="entry name" value="CALMODULIN-BINDING TRANSCRIPTION ACTIVATOR 3"/>
    <property type="match status" value="1"/>
</dbReference>
<gene>
    <name evidence="19" type="ORF">SLEP1_g58524</name>
</gene>
<dbReference type="Gene3D" id="1.25.40.20">
    <property type="entry name" value="Ankyrin repeat-containing domain"/>
    <property type="match status" value="1"/>
</dbReference>
<evidence type="ECO:0000259" key="18">
    <source>
        <dbReference type="PROSITE" id="PS51437"/>
    </source>
</evidence>
<evidence type="ECO:0000256" key="4">
    <source>
        <dbReference type="ARBA" id="ARBA00022737"/>
    </source>
</evidence>
<evidence type="ECO:0000256" key="6">
    <source>
        <dbReference type="ARBA" id="ARBA00022860"/>
    </source>
</evidence>
<keyword evidence="13" id="KW-0804">Transcription</keyword>
<evidence type="ECO:0000256" key="1">
    <source>
        <dbReference type="ARBA" id="ARBA00004123"/>
    </source>
</evidence>
<evidence type="ECO:0000256" key="8">
    <source>
        <dbReference type="ARBA" id="ARBA00023016"/>
    </source>
</evidence>
<keyword evidence="7" id="KW-0805">Transcription regulation</keyword>
<dbReference type="SMART" id="SM01076">
    <property type="entry name" value="CG-1"/>
    <property type="match status" value="1"/>
</dbReference>
<evidence type="ECO:0000256" key="16">
    <source>
        <dbReference type="SAM" id="MobiDB-lite"/>
    </source>
</evidence>
<dbReference type="SUPFAM" id="SSF81296">
    <property type="entry name" value="E set domains"/>
    <property type="match status" value="1"/>
</dbReference>
<evidence type="ECO:0000256" key="17">
    <source>
        <dbReference type="SAM" id="Phobius"/>
    </source>
</evidence>
<keyword evidence="5" id="KW-0106">Calcium</keyword>
<keyword evidence="6" id="KW-0112">Calmodulin-binding</keyword>
<dbReference type="GO" id="GO:0003712">
    <property type="term" value="F:transcription coregulator activity"/>
    <property type="evidence" value="ECO:0007669"/>
    <property type="project" value="TreeGrafter"/>
</dbReference>
<dbReference type="InterPro" id="IPR013783">
    <property type="entry name" value="Ig-like_fold"/>
</dbReference>
<dbReference type="InterPro" id="IPR014756">
    <property type="entry name" value="Ig_E-set"/>
</dbReference>
<keyword evidence="10" id="KW-0175">Coiled coil</keyword>
<dbReference type="EMBL" id="BPVZ01000562">
    <property type="protein sequence ID" value="GKV51907.1"/>
    <property type="molecule type" value="Genomic_DNA"/>
</dbReference>
<keyword evidence="17" id="KW-0812">Transmembrane</keyword>
<feature type="domain" description="CG-1" evidence="18">
    <location>
        <begin position="15"/>
        <end position="141"/>
    </location>
</feature>
<dbReference type="InterPro" id="IPR027417">
    <property type="entry name" value="P-loop_NTPase"/>
</dbReference>
<evidence type="ECO:0000313" key="20">
    <source>
        <dbReference type="Proteomes" id="UP001054252"/>
    </source>
</evidence>
<keyword evidence="17" id="KW-0472">Membrane</keyword>
<dbReference type="FunFam" id="2.60.40.10:FF:000314">
    <property type="entry name" value="Calmodulin-binding transcription activator 2"/>
    <property type="match status" value="1"/>
</dbReference>
<sequence length="1069" mass="120807">MAEPRRSVLGNQLDIQQILLEAQNRWLRPAEICEILENYKEFRIAPEPPNRPLSGSLFLFNRKVLRYFRKDGHNWRKKKDGKTVKEAHERLKAGSIDVLHCYYAHGEENENFQRRSYWMLKEELSHIVLVHYRDVTGNRANFNHVKETEAAAPCSQEMGENMPNSEMESSVSSKYLLNNFQVPSPTMDTTSLNSAQAAEYEDAESVYIHQETRGFHSFLELQAHTMEKIDAESSDLYVPLLYTNNFQENLLAVPVMDLISTQPDKVKYNDAELSYESEKHPNFVSWEDVLEDCTPSMESVQYEASFPSTQSDPMGELLSNNFLKKQEFGGQQHVHKQCQSGEQDHVLPADSDGNLSVEGKSIYSSTIRQHSLDDSLIEENLKKLDSFSRWMSKELEDVADVDESHTQSSSGAYWETVENENGIDTSSTPSEGQVDNVMLGPSMSQDQLFSIIDFSPNWAYVGSESKVLVTGRVLKSPHVIENCKWSCMFGEVEVPAEVIADGVLRCHTPIQEANRVPFYITCSNRLACSEVREFEYRTLNIEDINTAENYSSSDNENLHLRFDKLLCLNSKFTSYDSSTSGDISQLISKINTLLKDDISEWEQMLKLSSEKELSSEDLKEQLLQKPLKEKLRVWLLQKVAEGDKGPSVLDEGGQGVLHFAAALGYDWAFEPTIVAGVSVNFRDVNGWTALHWAASCGREHTVASLISLGAAPGALIDPSPKYPLGRTPADLASDNGHKGIAGYLAEYSLSVHLSSLNLDNQDGNTAEGPRAVQENSERSATPRSLSSASDGQSLKDSLAAVCNAAHAAVCNAAHAAARIHEVFRLQSFQKRQLKEYGDDKFGMSDDRALSLLVVKSYNPGQKDEPVHVAAMRIQNKFRSWKGRKDFLIIREQIVKIQAYVRGHQVRKNYRKIIWCVGIVEKVILRWRRKGSGLRGFKPEALTKAPNMVDNSSKEDDYDFLKEGRKQTEERTQRALARVKSMVQYPEGRDQYHRLLNLVTEKKLCKISVISWICYQRNSELFKISGCIYFLMCASGGLLNICGNIFRFFCAVGHKQFDISRSFPSYKNGF</sequence>
<dbReference type="Pfam" id="PF12796">
    <property type="entry name" value="Ank_2"/>
    <property type="match status" value="1"/>
</dbReference>
<feature type="transmembrane region" description="Helical" evidence="17">
    <location>
        <begin position="1027"/>
        <end position="1051"/>
    </location>
</feature>
<keyword evidence="20" id="KW-1185">Reference proteome</keyword>
<feature type="region of interest" description="Disordered" evidence="16">
    <location>
        <begin position="760"/>
        <end position="791"/>
    </location>
</feature>
<evidence type="ECO:0000256" key="15">
    <source>
        <dbReference type="PROSITE-ProRule" id="PRU00023"/>
    </source>
</evidence>
<evidence type="ECO:0000256" key="10">
    <source>
        <dbReference type="ARBA" id="ARBA00023054"/>
    </source>
</evidence>
<dbReference type="GO" id="GO:0005634">
    <property type="term" value="C:nucleus"/>
    <property type="evidence" value="ECO:0007669"/>
    <property type="project" value="UniProtKB-SubCell"/>
</dbReference>
<dbReference type="GO" id="GO:0005516">
    <property type="term" value="F:calmodulin binding"/>
    <property type="evidence" value="ECO:0007669"/>
    <property type="project" value="UniProtKB-KW"/>
</dbReference>
<dbReference type="SMART" id="SM00248">
    <property type="entry name" value="ANK"/>
    <property type="match status" value="2"/>
</dbReference>
<accession>A0AAV5MTN0</accession>
<evidence type="ECO:0000256" key="3">
    <source>
        <dbReference type="ARBA" id="ARBA00022553"/>
    </source>
</evidence>
<dbReference type="SMART" id="SM00015">
    <property type="entry name" value="IQ"/>
    <property type="match status" value="2"/>
</dbReference>
<dbReference type="InterPro" id="IPR000048">
    <property type="entry name" value="IQ_motif_EF-hand-BS"/>
</dbReference>
<dbReference type="Gene3D" id="2.60.40.10">
    <property type="entry name" value="Immunoglobulins"/>
    <property type="match status" value="1"/>
</dbReference>
<dbReference type="SUPFAM" id="SSF52540">
    <property type="entry name" value="P-loop containing nucleoside triphosphate hydrolases"/>
    <property type="match status" value="1"/>
</dbReference>
<dbReference type="InterPro" id="IPR002110">
    <property type="entry name" value="Ankyrin_rpt"/>
</dbReference>
<comment type="caution">
    <text evidence="19">The sequence shown here is derived from an EMBL/GenBank/DDBJ whole genome shotgun (WGS) entry which is preliminary data.</text>
</comment>
<name>A0AAV5MTN0_9ROSI</name>
<dbReference type="GO" id="GO:0009409">
    <property type="term" value="P:response to cold"/>
    <property type="evidence" value="ECO:0007669"/>
    <property type="project" value="UniProtKB-ARBA"/>
</dbReference>
<dbReference type="InterPro" id="IPR005559">
    <property type="entry name" value="CG-1_dom"/>
</dbReference>
<dbReference type="Gene3D" id="1.20.5.190">
    <property type="match status" value="1"/>
</dbReference>
<comment type="similarity">
    <text evidence="2">Belongs to the CAMTA family.</text>
</comment>
<dbReference type="PANTHER" id="PTHR23335">
    <property type="entry name" value="CALMODULIN-BINDING TRANSCRIPTION ACTIVATOR CAMTA"/>
    <property type="match status" value="1"/>
</dbReference>
<dbReference type="PROSITE" id="PS50096">
    <property type="entry name" value="IQ"/>
    <property type="match status" value="2"/>
</dbReference>
<evidence type="ECO:0000256" key="13">
    <source>
        <dbReference type="ARBA" id="ARBA00023163"/>
    </source>
</evidence>
<reference evidence="19 20" key="1">
    <citation type="journal article" date="2021" name="Commun. Biol.">
        <title>The genome of Shorea leprosula (Dipterocarpaceae) highlights the ecological relevance of drought in aseasonal tropical rainforests.</title>
        <authorList>
            <person name="Ng K.K.S."/>
            <person name="Kobayashi M.J."/>
            <person name="Fawcett J.A."/>
            <person name="Hatakeyama M."/>
            <person name="Paape T."/>
            <person name="Ng C.H."/>
            <person name="Ang C.C."/>
            <person name="Tnah L.H."/>
            <person name="Lee C.T."/>
            <person name="Nishiyama T."/>
            <person name="Sese J."/>
            <person name="O'Brien M.J."/>
            <person name="Copetti D."/>
            <person name="Mohd Noor M.I."/>
            <person name="Ong R.C."/>
            <person name="Putra M."/>
            <person name="Sireger I.Z."/>
            <person name="Indrioko S."/>
            <person name="Kosugi Y."/>
            <person name="Izuno A."/>
            <person name="Isagi Y."/>
            <person name="Lee S.L."/>
            <person name="Shimizu K.K."/>
        </authorList>
    </citation>
    <scope>NUCLEOTIDE SEQUENCE [LARGE SCALE GENOMIC DNA]</scope>
    <source>
        <strain evidence="19">214</strain>
    </source>
</reference>
<dbReference type="PROSITE" id="PS50297">
    <property type="entry name" value="ANK_REP_REGION"/>
    <property type="match status" value="1"/>
</dbReference>
<protein>
    <recommendedName>
        <fullName evidence="18">CG-1 domain-containing protein</fullName>
    </recommendedName>
</protein>
<dbReference type="GO" id="GO:0003690">
    <property type="term" value="F:double-stranded DNA binding"/>
    <property type="evidence" value="ECO:0007669"/>
    <property type="project" value="TreeGrafter"/>
</dbReference>
<dbReference type="InterPro" id="IPR036770">
    <property type="entry name" value="Ankyrin_rpt-contain_sf"/>
</dbReference>
<feature type="compositionally biased region" description="Polar residues" evidence="16">
    <location>
        <begin position="778"/>
        <end position="791"/>
    </location>
</feature>
<keyword evidence="12" id="KW-0010">Activator</keyword>
<evidence type="ECO:0000256" key="14">
    <source>
        <dbReference type="ARBA" id="ARBA00023242"/>
    </source>
</evidence>
<dbReference type="Proteomes" id="UP001054252">
    <property type="component" value="Unassembled WGS sequence"/>
</dbReference>
<comment type="subcellular location">
    <subcellularLocation>
        <location evidence="1">Nucleus</location>
    </subcellularLocation>
</comment>
<evidence type="ECO:0000256" key="9">
    <source>
        <dbReference type="ARBA" id="ARBA00023043"/>
    </source>
</evidence>
<dbReference type="GO" id="GO:0006357">
    <property type="term" value="P:regulation of transcription by RNA polymerase II"/>
    <property type="evidence" value="ECO:0007669"/>
    <property type="project" value="TreeGrafter"/>
</dbReference>
<evidence type="ECO:0000256" key="12">
    <source>
        <dbReference type="ARBA" id="ARBA00023159"/>
    </source>
</evidence>
<dbReference type="SUPFAM" id="SSF48403">
    <property type="entry name" value="Ankyrin repeat"/>
    <property type="match status" value="1"/>
</dbReference>
<dbReference type="Pfam" id="PF03859">
    <property type="entry name" value="CG-1"/>
    <property type="match status" value="1"/>
</dbReference>
<dbReference type="AlphaFoldDB" id="A0AAV5MTN0"/>
<evidence type="ECO:0000256" key="2">
    <source>
        <dbReference type="ARBA" id="ARBA00008267"/>
    </source>
</evidence>
<keyword evidence="17" id="KW-1133">Transmembrane helix</keyword>
<dbReference type="PROSITE" id="PS50088">
    <property type="entry name" value="ANK_REPEAT"/>
    <property type="match status" value="1"/>
</dbReference>
<keyword evidence="14" id="KW-0539">Nucleus</keyword>
<organism evidence="19 20">
    <name type="scientific">Rubroshorea leprosula</name>
    <dbReference type="NCBI Taxonomy" id="152421"/>
    <lineage>
        <taxon>Eukaryota</taxon>
        <taxon>Viridiplantae</taxon>
        <taxon>Streptophyta</taxon>
        <taxon>Embryophyta</taxon>
        <taxon>Tracheophyta</taxon>
        <taxon>Spermatophyta</taxon>
        <taxon>Magnoliopsida</taxon>
        <taxon>eudicotyledons</taxon>
        <taxon>Gunneridae</taxon>
        <taxon>Pentapetalae</taxon>
        <taxon>rosids</taxon>
        <taxon>malvids</taxon>
        <taxon>Malvales</taxon>
        <taxon>Dipterocarpaceae</taxon>
        <taxon>Rubroshorea</taxon>
    </lineage>
</organism>
<evidence type="ECO:0000313" key="19">
    <source>
        <dbReference type="EMBL" id="GKV51907.1"/>
    </source>
</evidence>
<evidence type="ECO:0000256" key="5">
    <source>
        <dbReference type="ARBA" id="ARBA00022837"/>
    </source>
</evidence>